<reference evidence="2 3" key="1">
    <citation type="submission" date="2018-06" db="EMBL/GenBank/DDBJ databases">
        <title>Genomic Encyclopedia of Type Strains, Phase IV (KMG-IV): sequencing the most valuable type-strain genomes for metagenomic binning, comparative biology and taxonomic classification.</title>
        <authorList>
            <person name="Goeker M."/>
        </authorList>
    </citation>
    <scope>NUCLEOTIDE SEQUENCE [LARGE SCALE GENOMIC DNA]</scope>
    <source>
        <strain evidence="2 3">DSM 24875</strain>
    </source>
</reference>
<dbReference type="InterPro" id="IPR027417">
    <property type="entry name" value="P-loop_NTPase"/>
</dbReference>
<comment type="caution">
    <text evidence="2">The sequence shown here is derived from an EMBL/GenBank/DDBJ whole genome shotgun (WGS) entry which is preliminary data.</text>
</comment>
<dbReference type="NCBIfam" id="NF010443">
    <property type="entry name" value="PRK13869.1"/>
    <property type="match status" value="1"/>
</dbReference>
<dbReference type="InterPro" id="IPR050678">
    <property type="entry name" value="DNA_Partitioning_ATPase"/>
</dbReference>
<feature type="domain" description="AAA" evidence="1">
    <location>
        <begin position="114"/>
        <end position="292"/>
    </location>
</feature>
<organism evidence="2 3">
    <name type="scientific">Roseiarcus fermentans</name>
    <dbReference type="NCBI Taxonomy" id="1473586"/>
    <lineage>
        <taxon>Bacteria</taxon>
        <taxon>Pseudomonadati</taxon>
        <taxon>Pseudomonadota</taxon>
        <taxon>Alphaproteobacteria</taxon>
        <taxon>Hyphomicrobiales</taxon>
        <taxon>Roseiarcaceae</taxon>
        <taxon>Roseiarcus</taxon>
    </lineage>
</organism>
<evidence type="ECO:0000313" key="2">
    <source>
        <dbReference type="EMBL" id="RBP05274.1"/>
    </source>
</evidence>
<dbReference type="OrthoDB" id="9777757at2"/>
<dbReference type="Proteomes" id="UP000253529">
    <property type="component" value="Unassembled WGS sequence"/>
</dbReference>
<evidence type="ECO:0000259" key="1">
    <source>
        <dbReference type="Pfam" id="PF13614"/>
    </source>
</evidence>
<dbReference type="SUPFAM" id="SSF52540">
    <property type="entry name" value="P-loop containing nucleoside triphosphate hydrolases"/>
    <property type="match status" value="1"/>
</dbReference>
<protein>
    <submittedName>
        <fullName evidence="2">Chromosome partitioning protein</fullName>
    </submittedName>
</protein>
<gene>
    <name evidence="2" type="ORF">DFR50_13564</name>
</gene>
<accession>A0A366ESK1</accession>
<sequence length="398" mass="43742">MTMISEPTRLSLEALILDQGQRLVDELAMHRLASFPPSAAKEFRRLTPAEAAHFLGVNDSYLRQTAATIKGLALDNNRRAYSLDDLNAVREAMAVKSRNPVKFVPRRRDGEHLQLIAVVNFKGGSAKTTTAANLAQYLALSGYRTLAIDLDPQASLTTLFGIAPETSVGPSESLYGSLRFDGTPVPIQSIIRKTYIPKLDVVPGALELMEYEHEAPRALADRTLNRLVFPRVAEALGPIADDYDVVVIDCPPQLGYLTLAGLIASTSILITVHPQMLDVMSMAQFLIMLGSLLDTVAKASGRPRSNYDWLRYLITRFEPSDGPQSQMAAFLRMIFGDYVLKNPTVKSSAISDAGITSQTIYEIERAQVTRSTYDRALESVNSVNAEILGLIRSAWGRK</sequence>
<dbReference type="AlphaFoldDB" id="A0A366ESK1"/>
<dbReference type="PANTHER" id="PTHR13696">
    <property type="entry name" value="P-LOOP CONTAINING NUCLEOSIDE TRIPHOSPHATE HYDROLASE"/>
    <property type="match status" value="1"/>
</dbReference>
<dbReference type="EMBL" id="QNRK01000035">
    <property type="protein sequence ID" value="RBP05274.1"/>
    <property type="molecule type" value="Genomic_DNA"/>
</dbReference>
<dbReference type="InterPro" id="IPR017818">
    <property type="entry name" value="Plasmid_partition_RepA"/>
</dbReference>
<dbReference type="Pfam" id="PF13614">
    <property type="entry name" value="AAA_31"/>
    <property type="match status" value="1"/>
</dbReference>
<dbReference type="Gene3D" id="3.40.50.300">
    <property type="entry name" value="P-loop containing nucleotide triphosphate hydrolases"/>
    <property type="match status" value="1"/>
</dbReference>
<evidence type="ECO:0000313" key="3">
    <source>
        <dbReference type="Proteomes" id="UP000253529"/>
    </source>
</evidence>
<dbReference type="PANTHER" id="PTHR13696:SF52">
    <property type="entry name" value="PARA FAMILY PROTEIN CT_582"/>
    <property type="match status" value="1"/>
</dbReference>
<dbReference type="InterPro" id="IPR025669">
    <property type="entry name" value="AAA_dom"/>
</dbReference>
<keyword evidence="3" id="KW-1185">Reference proteome</keyword>
<dbReference type="NCBIfam" id="TIGR03453">
    <property type="entry name" value="partition_RepA"/>
    <property type="match status" value="1"/>
</dbReference>
<dbReference type="CDD" id="cd02042">
    <property type="entry name" value="ParAB_family"/>
    <property type="match status" value="1"/>
</dbReference>
<dbReference type="RefSeq" id="WP_113891919.1">
    <property type="nucleotide sequence ID" value="NZ_QNRK01000035.1"/>
</dbReference>
<name>A0A366ESK1_9HYPH</name>
<proteinExistence type="predicted"/>